<reference evidence="4" key="1">
    <citation type="submission" date="2022-10" db="EMBL/GenBank/DDBJ databases">
        <title>Two novel species of Flavobacterium.</title>
        <authorList>
            <person name="Liu Q."/>
            <person name="Xin Y.-H."/>
        </authorList>
    </citation>
    <scope>NUCLEOTIDE SEQUENCE</scope>
    <source>
        <strain evidence="4">LS1R47</strain>
    </source>
</reference>
<dbReference type="InterPro" id="IPR050708">
    <property type="entry name" value="T6SS_VgrG/RHS"/>
</dbReference>
<dbReference type="InterPro" id="IPR028900">
    <property type="entry name" value="Tox-SHH_dom"/>
</dbReference>
<feature type="domain" description="Tox-SHH" evidence="2">
    <location>
        <begin position="160"/>
        <end position="252"/>
    </location>
</feature>
<dbReference type="NCBIfam" id="TIGR03696">
    <property type="entry name" value="Rhs_assc_core"/>
    <property type="match status" value="1"/>
</dbReference>
<comment type="caution">
    <text evidence="4">The sequence shown here is derived from an EMBL/GenBank/DDBJ whole genome shotgun (WGS) entry which is preliminary data.</text>
</comment>
<evidence type="ECO:0000259" key="3">
    <source>
        <dbReference type="Pfam" id="PF25023"/>
    </source>
</evidence>
<gene>
    <name evidence="4" type="ORF">OIU80_16365</name>
</gene>
<dbReference type="Pfam" id="PF25023">
    <property type="entry name" value="TEN_YD-shell"/>
    <property type="match status" value="1"/>
</dbReference>
<dbReference type="PANTHER" id="PTHR32305:SF15">
    <property type="entry name" value="PROTEIN RHSA-RELATED"/>
    <property type="match status" value="1"/>
</dbReference>
<evidence type="ECO:0008006" key="6">
    <source>
        <dbReference type="Google" id="ProtNLM"/>
    </source>
</evidence>
<evidence type="ECO:0000259" key="2">
    <source>
        <dbReference type="Pfam" id="PF15652"/>
    </source>
</evidence>
<dbReference type="Pfam" id="PF15652">
    <property type="entry name" value="Tox-SHH"/>
    <property type="match status" value="1"/>
</dbReference>
<proteinExistence type="predicted"/>
<name>A0A9X3C931_9FLAO</name>
<evidence type="ECO:0000313" key="5">
    <source>
        <dbReference type="Proteomes" id="UP001151133"/>
    </source>
</evidence>
<protein>
    <recommendedName>
        <fullName evidence="6">RHS repeat-associated protein</fullName>
    </recommendedName>
</protein>
<keyword evidence="5" id="KW-1185">Reference proteome</keyword>
<dbReference type="AlphaFoldDB" id="A0A9X3C931"/>
<dbReference type="RefSeq" id="WP_264288058.1">
    <property type="nucleotide sequence ID" value="NZ_JAOZEV010000014.1"/>
</dbReference>
<feature type="domain" description="Teneurin-like YD-shell" evidence="3">
    <location>
        <begin position="17"/>
        <end position="116"/>
    </location>
</feature>
<dbReference type="PRINTS" id="PR00394">
    <property type="entry name" value="RHSPROTEIN"/>
</dbReference>
<keyword evidence="1" id="KW-0677">Repeat</keyword>
<evidence type="ECO:0000256" key="1">
    <source>
        <dbReference type="ARBA" id="ARBA00022737"/>
    </source>
</evidence>
<accession>A0A9X3C931</accession>
<evidence type="ECO:0000313" key="4">
    <source>
        <dbReference type="EMBL" id="MCV9933859.1"/>
    </source>
</evidence>
<dbReference type="InterPro" id="IPR022385">
    <property type="entry name" value="Rhs_assc_core"/>
</dbReference>
<sequence length="258" mass="29932">MVEEDNLVYDKPEPIENLITWVYEEGNFVPSAKIIDEEKFSIVNDYIGRPVQVYSELGELVWESDYDIYGGLKDLKGDRSFIPFRQLGQYEDVETGLHYNRHRYYSSDMGLYLSQDPIGLLGGSAFYAYVHDSNAWTDILGLQGNLYDIVNYGNKSTDLFNHHNVMDAWAKNNIPGYISRQSAQPTIQLTKEMHDAAHAAERKWMKDNFGKVRGNWDKITARQAQELSEVMFDAAKVPKSAREEFYRKFNKYIYTKCK</sequence>
<dbReference type="InterPro" id="IPR056823">
    <property type="entry name" value="TEN-like_YD-shell"/>
</dbReference>
<dbReference type="Proteomes" id="UP001151133">
    <property type="component" value="Unassembled WGS sequence"/>
</dbReference>
<organism evidence="4 5">
    <name type="scientific">Flavobacterium frigoritolerans</name>
    <dbReference type="NCBI Taxonomy" id="2987686"/>
    <lineage>
        <taxon>Bacteria</taxon>
        <taxon>Pseudomonadati</taxon>
        <taxon>Bacteroidota</taxon>
        <taxon>Flavobacteriia</taxon>
        <taxon>Flavobacteriales</taxon>
        <taxon>Flavobacteriaceae</taxon>
        <taxon>Flavobacterium</taxon>
    </lineage>
</organism>
<dbReference type="EMBL" id="JAOZEV010000014">
    <property type="protein sequence ID" value="MCV9933859.1"/>
    <property type="molecule type" value="Genomic_DNA"/>
</dbReference>
<dbReference type="Gene3D" id="2.180.10.10">
    <property type="entry name" value="RHS repeat-associated core"/>
    <property type="match status" value="1"/>
</dbReference>
<dbReference type="PANTHER" id="PTHR32305">
    <property type="match status" value="1"/>
</dbReference>